<sequence>MRVKSCSNQPWTHEHRSHKQIRMNTKLSPLTSRCPTPTRYPRSQSPPPARDRSAACPRQSAVASAA</sequence>
<organism evidence="1 2">
    <name type="scientific">Auriscalpium vulgare</name>
    <dbReference type="NCBI Taxonomy" id="40419"/>
    <lineage>
        <taxon>Eukaryota</taxon>
        <taxon>Fungi</taxon>
        <taxon>Dikarya</taxon>
        <taxon>Basidiomycota</taxon>
        <taxon>Agaricomycotina</taxon>
        <taxon>Agaricomycetes</taxon>
        <taxon>Russulales</taxon>
        <taxon>Auriscalpiaceae</taxon>
        <taxon>Auriscalpium</taxon>
    </lineage>
</organism>
<gene>
    <name evidence="1" type="ORF">FA95DRAFT_1357534</name>
</gene>
<comment type="caution">
    <text evidence="1">The sequence shown here is derived from an EMBL/GenBank/DDBJ whole genome shotgun (WGS) entry which is preliminary data.</text>
</comment>
<name>A0ACB8R1G8_9AGAM</name>
<accession>A0ACB8R1G8</accession>
<dbReference type="Proteomes" id="UP000814033">
    <property type="component" value="Unassembled WGS sequence"/>
</dbReference>
<protein>
    <submittedName>
        <fullName evidence="1">Uncharacterized protein</fullName>
    </submittedName>
</protein>
<keyword evidence="2" id="KW-1185">Reference proteome</keyword>
<dbReference type="EMBL" id="MU276696">
    <property type="protein sequence ID" value="KAI0037833.1"/>
    <property type="molecule type" value="Genomic_DNA"/>
</dbReference>
<proteinExistence type="predicted"/>
<reference evidence="1" key="2">
    <citation type="journal article" date="2022" name="New Phytol.">
        <title>Evolutionary transition to the ectomycorrhizal habit in the genomes of a hyperdiverse lineage of mushroom-forming fungi.</title>
        <authorList>
            <person name="Looney B."/>
            <person name="Miyauchi S."/>
            <person name="Morin E."/>
            <person name="Drula E."/>
            <person name="Courty P.E."/>
            <person name="Kohler A."/>
            <person name="Kuo A."/>
            <person name="LaButti K."/>
            <person name="Pangilinan J."/>
            <person name="Lipzen A."/>
            <person name="Riley R."/>
            <person name="Andreopoulos W."/>
            <person name="He G."/>
            <person name="Johnson J."/>
            <person name="Nolan M."/>
            <person name="Tritt A."/>
            <person name="Barry K.W."/>
            <person name="Grigoriev I.V."/>
            <person name="Nagy L.G."/>
            <person name="Hibbett D."/>
            <person name="Henrissat B."/>
            <person name="Matheny P.B."/>
            <person name="Labbe J."/>
            <person name="Martin F.M."/>
        </authorList>
    </citation>
    <scope>NUCLEOTIDE SEQUENCE</scope>
    <source>
        <strain evidence="1">FP105234-sp</strain>
    </source>
</reference>
<evidence type="ECO:0000313" key="2">
    <source>
        <dbReference type="Proteomes" id="UP000814033"/>
    </source>
</evidence>
<evidence type="ECO:0000313" key="1">
    <source>
        <dbReference type="EMBL" id="KAI0037833.1"/>
    </source>
</evidence>
<reference evidence="1" key="1">
    <citation type="submission" date="2021-02" db="EMBL/GenBank/DDBJ databases">
        <authorList>
            <consortium name="DOE Joint Genome Institute"/>
            <person name="Ahrendt S."/>
            <person name="Looney B.P."/>
            <person name="Miyauchi S."/>
            <person name="Morin E."/>
            <person name="Drula E."/>
            <person name="Courty P.E."/>
            <person name="Chicoki N."/>
            <person name="Fauchery L."/>
            <person name="Kohler A."/>
            <person name="Kuo A."/>
            <person name="Labutti K."/>
            <person name="Pangilinan J."/>
            <person name="Lipzen A."/>
            <person name="Riley R."/>
            <person name="Andreopoulos W."/>
            <person name="He G."/>
            <person name="Johnson J."/>
            <person name="Barry K.W."/>
            <person name="Grigoriev I.V."/>
            <person name="Nagy L."/>
            <person name="Hibbett D."/>
            <person name="Henrissat B."/>
            <person name="Matheny P.B."/>
            <person name="Labbe J."/>
            <person name="Martin F."/>
        </authorList>
    </citation>
    <scope>NUCLEOTIDE SEQUENCE</scope>
    <source>
        <strain evidence="1">FP105234-sp</strain>
    </source>
</reference>